<accession>A0AAE0YMR6</accession>
<dbReference type="Proteomes" id="UP001283361">
    <property type="component" value="Unassembled WGS sequence"/>
</dbReference>
<reference evidence="2" key="1">
    <citation type="journal article" date="2023" name="G3 (Bethesda)">
        <title>A reference genome for the long-term kleptoplast-retaining sea slug Elysia crispata morphotype clarki.</title>
        <authorList>
            <person name="Eastman K.E."/>
            <person name="Pendleton A.L."/>
            <person name="Shaikh M.A."/>
            <person name="Suttiyut T."/>
            <person name="Ogas R."/>
            <person name="Tomko P."/>
            <person name="Gavelis G."/>
            <person name="Widhalm J.R."/>
            <person name="Wisecaver J.H."/>
        </authorList>
    </citation>
    <scope>NUCLEOTIDE SEQUENCE</scope>
    <source>
        <strain evidence="2">ECLA1</strain>
    </source>
</reference>
<feature type="region of interest" description="Disordered" evidence="1">
    <location>
        <begin position="36"/>
        <end position="90"/>
    </location>
</feature>
<feature type="compositionally biased region" description="Polar residues" evidence="1">
    <location>
        <begin position="39"/>
        <end position="53"/>
    </location>
</feature>
<proteinExistence type="predicted"/>
<feature type="compositionally biased region" description="Basic residues" evidence="1">
    <location>
        <begin position="56"/>
        <end position="65"/>
    </location>
</feature>
<name>A0AAE0YMR6_9GAST</name>
<dbReference type="EMBL" id="JAWDGP010005809">
    <property type="protein sequence ID" value="KAK3751675.1"/>
    <property type="molecule type" value="Genomic_DNA"/>
</dbReference>
<dbReference type="AlphaFoldDB" id="A0AAE0YMR6"/>
<sequence length="90" mass="10439">MSSQKTYSVSFVTFESEVERYHHTTKAARVLKECKNRNIDSPTQGYPNSSLSLLSPRHKHKQKQARRAENENNYRVLDTATPSDIDFHQT</sequence>
<gene>
    <name evidence="2" type="ORF">RRG08_065581</name>
</gene>
<evidence type="ECO:0000256" key="1">
    <source>
        <dbReference type="SAM" id="MobiDB-lite"/>
    </source>
</evidence>
<protein>
    <submittedName>
        <fullName evidence="2">Uncharacterized protein</fullName>
    </submittedName>
</protein>
<organism evidence="2 3">
    <name type="scientific">Elysia crispata</name>
    <name type="common">lettuce slug</name>
    <dbReference type="NCBI Taxonomy" id="231223"/>
    <lineage>
        <taxon>Eukaryota</taxon>
        <taxon>Metazoa</taxon>
        <taxon>Spiralia</taxon>
        <taxon>Lophotrochozoa</taxon>
        <taxon>Mollusca</taxon>
        <taxon>Gastropoda</taxon>
        <taxon>Heterobranchia</taxon>
        <taxon>Euthyneura</taxon>
        <taxon>Panpulmonata</taxon>
        <taxon>Sacoglossa</taxon>
        <taxon>Placobranchoidea</taxon>
        <taxon>Plakobranchidae</taxon>
        <taxon>Elysia</taxon>
    </lineage>
</organism>
<keyword evidence="3" id="KW-1185">Reference proteome</keyword>
<evidence type="ECO:0000313" key="3">
    <source>
        <dbReference type="Proteomes" id="UP001283361"/>
    </source>
</evidence>
<evidence type="ECO:0000313" key="2">
    <source>
        <dbReference type="EMBL" id="KAK3751675.1"/>
    </source>
</evidence>
<comment type="caution">
    <text evidence="2">The sequence shown here is derived from an EMBL/GenBank/DDBJ whole genome shotgun (WGS) entry which is preliminary data.</text>
</comment>